<dbReference type="Gene3D" id="1.10.10.60">
    <property type="entry name" value="Homeodomain-like"/>
    <property type="match status" value="1"/>
</dbReference>
<dbReference type="PRINTS" id="PR01590">
    <property type="entry name" value="HTHFIS"/>
</dbReference>
<dbReference type="InterPro" id="IPR058031">
    <property type="entry name" value="AAA_lid_NorR"/>
</dbReference>
<evidence type="ECO:0000256" key="7">
    <source>
        <dbReference type="SAM" id="Coils"/>
    </source>
</evidence>
<dbReference type="InterPro" id="IPR035965">
    <property type="entry name" value="PAS-like_dom_sf"/>
</dbReference>
<dbReference type="Pfam" id="PF02954">
    <property type="entry name" value="HTH_8"/>
    <property type="match status" value="1"/>
</dbReference>
<dbReference type="Gene3D" id="3.30.450.20">
    <property type="entry name" value="PAS domain"/>
    <property type="match status" value="2"/>
</dbReference>
<dbReference type="PROSITE" id="PS51371">
    <property type="entry name" value="CBS"/>
    <property type="match status" value="1"/>
</dbReference>
<dbReference type="Gene3D" id="1.10.8.60">
    <property type="match status" value="1"/>
</dbReference>
<dbReference type="SUPFAM" id="SSF54631">
    <property type="entry name" value="CBS-domain pair"/>
    <property type="match status" value="1"/>
</dbReference>
<keyword evidence="5" id="KW-0804">Transcription</keyword>
<dbReference type="InterPro" id="IPR002197">
    <property type="entry name" value="HTH_Fis"/>
</dbReference>
<sequence>MLHLRKIKAIELMDTDINGLSIKSTIKDAIIYILNHNLDNIPIVDEKNKLIGILPKRTIIDNISELYMSEVSIEDMVICDCNKVCIEEDDDANIIKNIITGEVFVVNKKKKLRGILTRSKYLTEQLNFLILSINSIIESTDHAVVAIDKEENIIICNTVAEKILGINARQALGKKIEDVIPLSKLPNILRSGKTDINNLMNIGDKKLITNRAPIIQNEEIKGAISLFLDVTKHNNLLKELEEQKNVSQVLNTILETVYDGIVVVDKEGYITMISKTYERFLGVENQEVIGKHVTDVIQNTRMHVVADSGLAEIADIQKIRGSYMIASRIPIIKEGEVVGAVGKMLFRNVDELNDLYKKINLMERELKQYKGELTKLNKSKYTFENIIGKSKKITHTIKLAKKASQTDSNVLILGESGTGKELLAHAIHNDSTRNFGPFVKVNCAAIPSELLESELFGYEDGAFTGAKKGGKIGKFELADGGTIFLDEIGDMPLTMQSKLLRVIQEKEIERVGGTESKRTNVRIIAATNKNLEEMIVKGEYRQDLYYRLNVFTINVPPLHQRPEDISTLSHYFLNKLSDKYLKDVKEISDRCINHLISYTWPGNIRELENVIERAINLIEVGEVMDVDHLPQRVLGKEYIRSTRKLDDIVSKAEKEAIIESIRASDGNKTKAAKLLGIGRTTFYEKLNKYKLNDI</sequence>
<gene>
    <name evidence="11" type="ORF">GOQ27_00630</name>
</gene>
<evidence type="ECO:0000256" key="3">
    <source>
        <dbReference type="ARBA" id="ARBA00023015"/>
    </source>
</evidence>
<feature type="domain" description="CBS" evidence="10">
    <location>
        <begin position="13"/>
        <end position="70"/>
    </location>
</feature>
<dbReference type="SUPFAM" id="SSF52540">
    <property type="entry name" value="P-loop containing nucleoside triphosphate hydrolases"/>
    <property type="match status" value="1"/>
</dbReference>
<name>A0A942UPS1_9FIRM</name>
<dbReference type="GO" id="GO:0005524">
    <property type="term" value="F:ATP binding"/>
    <property type="evidence" value="ECO:0007669"/>
    <property type="project" value="UniProtKB-KW"/>
</dbReference>
<dbReference type="InterPro" id="IPR046342">
    <property type="entry name" value="CBS_dom_sf"/>
</dbReference>
<feature type="domain" description="PAS" evidence="9">
    <location>
        <begin position="133"/>
        <end position="174"/>
    </location>
</feature>
<evidence type="ECO:0000313" key="12">
    <source>
        <dbReference type="Proteomes" id="UP000724672"/>
    </source>
</evidence>
<keyword evidence="1" id="KW-0547">Nucleotide-binding</keyword>
<keyword evidence="7" id="KW-0175">Coiled coil</keyword>
<dbReference type="NCBIfam" id="TIGR00229">
    <property type="entry name" value="sensory_box"/>
    <property type="match status" value="2"/>
</dbReference>
<dbReference type="AlphaFoldDB" id="A0A942UPS1"/>
<dbReference type="SMART" id="SM00382">
    <property type="entry name" value="AAA"/>
    <property type="match status" value="1"/>
</dbReference>
<dbReference type="Proteomes" id="UP000724672">
    <property type="component" value="Unassembled WGS sequence"/>
</dbReference>
<accession>A0A942UPS1</accession>
<feature type="domain" description="Sigma-54 factor interaction" evidence="8">
    <location>
        <begin position="386"/>
        <end position="616"/>
    </location>
</feature>
<evidence type="ECO:0000259" key="8">
    <source>
        <dbReference type="PROSITE" id="PS50045"/>
    </source>
</evidence>
<dbReference type="EMBL" id="WSFT01000006">
    <property type="protein sequence ID" value="MBS4536943.1"/>
    <property type="molecule type" value="Genomic_DNA"/>
</dbReference>
<evidence type="ECO:0000259" key="9">
    <source>
        <dbReference type="PROSITE" id="PS50112"/>
    </source>
</evidence>
<dbReference type="InterPro" id="IPR013767">
    <property type="entry name" value="PAS_fold"/>
</dbReference>
<proteinExistence type="predicted"/>
<comment type="caution">
    <text evidence="11">The sequence shown here is derived from an EMBL/GenBank/DDBJ whole genome shotgun (WGS) entry which is preliminary data.</text>
</comment>
<evidence type="ECO:0000256" key="6">
    <source>
        <dbReference type="PROSITE-ProRule" id="PRU00703"/>
    </source>
</evidence>
<dbReference type="InterPro" id="IPR009057">
    <property type="entry name" value="Homeodomain-like_sf"/>
</dbReference>
<dbReference type="Pfam" id="PF00571">
    <property type="entry name" value="CBS"/>
    <property type="match status" value="1"/>
</dbReference>
<organism evidence="11 12">
    <name type="scientific">Anaeromonas frigoriresistens</name>
    <dbReference type="NCBI Taxonomy" id="2683708"/>
    <lineage>
        <taxon>Bacteria</taxon>
        <taxon>Bacillati</taxon>
        <taxon>Bacillota</taxon>
        <taxon>Tissierellia</taxon>
        <taxon>Tissierellales</taxon>
        <taxon>Thermohalobacteraceae</taxon>
        <taxon>Anaeromonas</taxon>
    </lineage>
</organism>
<dbReference type="SMART" id="SM00091">
    <property type="entry name" value="PAS"/>
    <property type="match status" value="2"/>
</dbReference>
<dbReference type="PROSITE" id="PS00676">
    <property type="entry name" value="SIGMA54_INTERACT_2"/>
    <property type="match status" value="1"/>
</dbReference>
<dbReference type="PANTHER" id="PTHR32071:SF57">
    <property type="entry name" value="C4-DICARBOXYLATE TRANSPORT TRANSCRIPTIONAL REGULATORY PROTEIN DCTD"/>
    <property type="match status" value="1"/>
</dbReference>
<dbReference type="Pfam" id="PF00158">
    <property type="entry name" value="Sigma54_activat"/>
    <property type="match status" value="1"/>
</dbReference>
<dbReference type="PROSITE" id="PS50045">
    <property type="entry name" value="SIGMA54_INTERACT_4"/>
    <property type="match status" value="1"/>
</dbReference>
<keyword evidence="6" id="KW-0129">CBS domain</keyword>
<dbReference type="CDD" id="cd00009">
    <property type="entry name" value="AAA"/>
    <property type="match status" value="1"/>
</dbReference>
<keyword evidence="4" id="KW-0238">DNA-binding</keyword>
<evidence type="ECO:0000256" key="1">
    <source>
        <dbReference type="ARBA" id="ARBA00022741"/>
    </source>
</evidence>
<dbReference type="InterPro" id="IPR025662">
    <property type="entry name" value="Sigma_54_int_dom_ATP-bd_1"/>
</dbReference>
<dbReference type="PROSITE" id="PS00675">
    <property type="entry name" value="SIGMA54_INTERACT_1"/>
    <property type="match status" value="1"/>
</dbReference>
<reference evidence="11" key="1">
    <citation type="submission" date="2019-12" db="EMBL/GenBank/DDBJ databases">
        <title>Clostridiaceae gen. nov. sp. nov., isolated from sediment in Xinjiang, China.</title>
        <authorList>
            <person name="Zhang R."/>
        </authorList>
    </citation>
    <scope>NUCLEOTIDE SEQUENCE</scope>
    <source>
        <strain evidence="11">D2Q-11</strain>
    </source>
</reference>
<dbReference type="RefSeq" id="WP_203364876.1">
    <property type="nucleotide sequence ID" value="NZ_WSFT01000006.1"/>
</dbReference>
<dbReference type="GO" id="GO:0006355">
    <property type="term" value="P:regulation of DNA-templated transcription"/>
    <property type="evidence" value="ECO:0007669"/>
    <property type="project" value="InterPro"/>
</dbReference>
<dbReference type="InterPro" id="IPR000644">
    <property type="entry name" value="CBS_dom"/>
</dbReference>
<protein>
    <submittedName>
        <fullName evidence="11">Sigma 54-interacting transcriptional regulator</fullName>
    </submittedName>
</protein>
<dbReference type="Gene3D" id="3.40.50.300">
    <property type="entry name" value="P-loop containing nucleotide triphosphate hydrolases"/>
    <property type="match status" value="1"/>
</dbReference>
<evidence type="ECO:0000256" key="2">
    <source>
        <dbReference type="ARBA" id="ARBA00022840"/>
    </source>
</evidence>
<feature type="coiled-coil region" evidence="7">
    <location>
        <begin position="352"/>
        <end position="379"/>
    </location>
</feature>
<dbReference type="Pfam" id="PF25601">
    <property type="entry name" value="AAA_lid_14"/>
    <property type="match status" value="1"/>
</dbReference>
<evidence type="ECO:0000256" key="5">
    <source>
        <dbReference type="ARBA" id="ARBA00023163"/>
    </source>
</evidence>
<dbReference type="InterPro" id="IPR025944">
    <property type="entry name" value="Sigma_54_int_dom_CS"/>
</dbReference>
<evidence type="ECO:0000259" key="10">
    <source>
        <dbReference type="PROSITE" id="PS51371"/>
    </source>
</evidence>
<keyword evidence="2" id="KW-0067">ATP-binding</keyword>
<dbReference type="PROSITE" id="PS50112">
    <property type="entry name" value="PAS"/>
    <property type="match status" value="2"/>
</dbReference>
<evidence type="ECO:0000313" key="11">
    <source>
        <dbReference type="EMBL" id="MBS4536943.1"/>
    </source>
</evidence>
<dbReference type="InterPro" id="IPR025943">
    <property type="entry name" value="Sigma_54_int_dom_ATP-bd_2"/>
</dbReference>
<dbReference type="GO" id="GO:0043565">
    <property type="term" value="F:sequence-specific DNA binding"/>
    <property type="evidence" value="ECO:0007669"/>
    <property type="project" value="InterPro"/>
</dbReference>
<dbReference type="CDD" id="cd00130">
    <property type="entry name" value="PAS"/>
    <property type="match status" value="1"/>
</dbReference>
<dbReference type="PROSITE" id="PS00688">
    <property type="entry name" value="SIGMA54_INTERACT_3"/>
    <property type="match status" value="1"/>
</dbReference>
<dbReference type="Gene3D" id="3.10.580.10">
    <property type="entry name" value="CBS-domain"/>
    <property type="match status" value="1"/>
</dbReference>
<dbReference type="InterPro" id="IPR027417">
    <property type="entry name" value="P-loop_NTPase"/>
</dbReference>
<dbReference type="PANTHER" id="PTHR32071">
    <property type="entry name" value="TRANSCRIPTIONAL REGULATORY PROTEIN"/>
    <property type="match status" value="1"/>
</dbReference>
<evidence type="ECO:0000256" key="4">
    <source>
        <dbReference type="ARBA" id="ARBA00023125"/>
    </source>
</evidence>
<dbReference type="InterPro" id="IPR003593">
    <property type="entry name" value="AAA+_ATPase"/>
</dbReference>
<dbReference type="FunFam" id="3.40.50.300:FF:000006">
    <property type="entry name" value="DNA-binding transcriptional regulator NtrC"/>
    <property type="match status" value="1"/>
</dbReference>
<dbReference type="SUPFAM" id="SSF55785">
    <property type="entry name" value="PYP-like sensor domain (PAS domain)"/>
    <property type="match status" value="2"/>
</dbReference>
<feature type="domain" description="PAS" evidence="9">
    <location>
        <begin position="246"/>
        <end position="298"/>
    </location>
</feature>
<keyword evidence="3" id="KW-0805">Transcription regulation</keyword>
<dbReference type="InterPro" id="IPR002078">
    <property type="entry name" value="Sigma_54_int"/>
</dbReference>
<dbReference type="CDD" id="cd02205">
    <property type="entry name" value="CBS_pair_SF"/>
    <property type="match status" value="1"/>
</dbReference>
<dbReference type="InterPro" id="IPR000014">
    <property type="entry name" value="PAS"/>
</dbReference>
<dbReference type="SUPFAM" id="SSF46689">
    <property type="entry name" value="Homeodomain-like"/>
    <property type="match status" value="1"/>
</dbReference>
<dbReference type="Pfam" id="PF00989">
    <property type="entry name" value="PAS"/>
    <property type="match status" value="2"/>
</dbReference>
<keyword evidence="12" id="KW-1185">Reference proteome</keyword>